<feature type="signal peptide" evidence="1">
    <location>
        <begin position="1"/>
        <end position="22"/>
    </location>
</feature>
<sequence>MNLRKPLLAVVIALAFSGLAQAGELMSASFTSDKVFVPAFKALPTDASKPFFAVTFGEPKVEAGKLVLANGRVTLGAVGDASGAIAESTAATRPDGVLDLSKPYKITVKISEASTVIAGKDTFFIYVNNSTAKMVQSPLGEASVIVRAPISELKAGDNVFNATLGDAKSFLQIRAESGAALKIESIKVESI</sequence>
<keyword evidence="3" id="KW-1185">Reference proteome</keyword>
<feature type="chain" id="PRO_5046436216" description="Alginate biosynthesis protein AlgF" evidence="1">
    <location>
        <begin position="23"/>
        <end position="191"/>
    </location>
</feature>
<name>A0ABV2TN92_9RHOO</name>
<dbReference type="Proteomes" id="UP001549691">
    <property type="component" value="Unassembled WGS sequence"/>
</dbReference>
<reference evidence="2 3" key="1">
    <citation type="submission" date="2024-07" db="EMBL/GenBank/DDBJ databases">
        <title>Uliginosibacterium flavum JJ3220;KACC:17644.</title>
        <authorList>
            <person name="Kim M.K."/>
        </authorList>
    </citation>
    <scope>NUCLEOTIDE SEQUENCE [LARGE SCALE GENOMIC DNA]</scope>
    <source>
        <strain evidence="2 3">KACC:17644</strain>
    </source>
</reference>
<evidence type="ECO:0008006" key="4">
    <source>
        <dbReference type="Google" id="ProtNLM"/>
    </source>
</evidence>
<organism evidence="2 3">
    <name type="scientific">Uliginosibacterium flavum</name>
    <dbReference type="NCBI Taxonomy" id="1396831"/>
    <lineage>
        <taxon>Bacteria</taxon>
        <taxon>Pseudomonadati</taxon>
        <taxon>Pseudomonadota</taxon>
        <taxon>Betaproteobacteria</taxon>
        <taxon>Rhodocyclales</taxon>
        <taxon>Zoogloeaceae</taxon>
        <taxon>Uliginosibacterium</taxon>
    </lineage>
</organism>
<evidence type="ECO:0000256" key="1">
    <source>
        <dbReference type="SAM" id="SignalP"/>
    </source>
</evidence>
<dbReference type="RefSeq" id="WP_354601851.1">
    <property type="nucleotide sequence ID" value="NZ_JBEWZI010000016.1"/>
</dbReference>
<proteinExistence type="predicted"/>
<evidence type="ECO:0000313" key="3">
    <source>
        <dbReference type="Proteomes" id="UP001549691"/>
    </source>
</evidence>
<keyword evidence="1" id="KW-0732">Signal</keyword>
<protein>
    <recommendedName>
        <fullName evidence="4">Alginate biosynthesis protein AlgF</fullName>
    </recommendedName>
</protein>
<accession>A0ABV2TN92</accession>
<dbReference type="EMBL" id="JBEWZI010000016">
    <property type="protein sequence ID" value="MET7015392.1"/>
    <property type="molecule type" value="Genomic_DNA"/>
</dbReference>
<comment type="caution">
    <text evidence="2">The sequence shown here is derived from an EMBL/GenBank/DDBJ whole genome shotgun (WGS) entry which is preliminary data.</text>
</comment>
<evidence type="ECO:0000313" key="2">
    <source>
        <dbReference type="EMBL" id="MET7015392.1"/>
    </source>
</evidence>
<gene>
    <name evidence="2" type="ORF">ABXR19_14470</name>
</gene>